<organism evidence="2 3">
    <name type="scientific">Aspergillus brasiliensis (strain CBS 101740 / IMI 381727 / IBT 21946)</name>
    <dbReference type="NCBI Taxonomy" id="767769"/>
    <lineage>
        <taxon>Eukaryota</taxon>
        <taxon>Fungi</taxon>
        <taxon>Dikarya</taxon>
        <taxon>Ascomycota</taxon>
        <taxon>Pezizomycotina</taxon>
        <taxon>Eurotiomycetes</taxon>
        <taxon>Eurotiomycetidae</taxon>
        <taxon>Eurotiales</taxon>
        <taxon>Aspergillaceae</taxon>
        <taxon>Aspergillus</taxon>
        <taxon>Aspergillus subgen. Circumdati</taxon>
    </lineage>
</organism>
<feature type="compositionally biased region" description="Polar residues" evidence="1">
    <location>
        <begin position="122"/>
        <end position="133"/>
    </location>
</feature>
<evidence type="ECO:0000313" key="3">
    <source>
        <dbReference type="Proteomes" id="UP000184499"/>
    </source>
</evidence>
<feature type="compositionally biased region" description="Basic and acidic residues" evidence="1">
    <location>
        <begin position="140"/>
        <end position="151"/>
    </location>
</feature>
<dbReference type="VEuPathDB" id="FungiDB:ASPBRDRAFT_71776"/>
<feature type="region of interest" description="Disordered" evidence="1">
    <location>
        <begin position="331"/>
        <end position="350"/>
    </location>
</feature>
<feature type="compositionally biased region" description="Basic and acidic residues" evidence="1">
    <location>
        <begin position="334"/>
        <end position="347"/>
    </location>
</feature>
<dbReference type="GeneID" id="93581630"/>
<dbReference type="Proteomes" id="UP000184499">
    <property type="component" value="Unassembled WGS sequence"/>
</dbReference>
<dbReference type="OrthoDB" id="2537141at2759"/>
<protein>
    <submittedName>
        <fullName evidence="2">Uncharacterized protein</fullName>
    </submittedName>
</protein>
<evidence type="ECO:0000256" key="1">
    <source>
        <dbReference type="SAM" id="MobiDB-lite"/>
    </source>
</evidence>
<accession>A0A1L9UVD9</accession>
<dbReference type="EMBL" id="KV878680">
    <property type="protein sequence ID" value="OJJ75647.1"/>
    <property type="molecule type" value="Genomic_DNA"/>
</dbReference>
<dbReference type="AlphaFoldDB" id="A0A1L9UVD9"/>
<name>A0A1L9UVD9_ASPBC</name>
<dbReference type="OMA" id="HAPNVPC"/>
<feature type="compositionally biased region" description="Basic and acidic residues" evidence="1">
    <location>
        <begin position="383"/>
        <end position="407"/>
    </location>
</feature>
<keyword evidence="3" id="KW-1185">Reference proteome</keyword>
<dbReference type="RefSeq" id="XP_067482894.1">
    <property type="nucleotide sequence ID" value="XM_067629143.1"/>
</dbReference>
<dbReference type="STRING" id="767769.A0A1L9UVD9"/>
<feature type="region of interest" description="Disordered" evidence="1">
    <location>
        <begin position="121"/>
        <end position="161"/>
    </location>
</feature>
<sequence>MARANPSSLQHSDLYNRIEDWITESNAAQTSHQARDIQSSLTPPVSYPVHLLPRAFDRYRHDEVTTTKTNHEGLPSNLTKLQEEWLDRQRYHAQRGVTNCYASDELRPQARVGQMASLKSGVPQQSLASSTANDLARPSTCEERGRQGYERRPRRRTRNDRYEYKVKNKRSSERPFLMRRANNDSFHAPNVPCERLTLNQRRKSGIFGRGKASSPVRTRGGDQVHDFFGFDTILNLDKTRANAGFGFSESEFLRGSNADRVVFHNPSCGHLEENSGSTASRLMHKSVISDATSTVALCRSRDLSEAGHITTDPKGMDTFSEPATNSYVSALENPPRRGSEVHHEKQPSSHLMTLRYKVEYPNTGGCQHCCNRLQEGVSQNWRHPPDTLRSDEIAANPSDKDKADGQKTKERVIDKKAAAVPVHANNIDQSLLPNVNTCWQPTLEPNSGSVADTEEFDYETIMGARLRGKTSHNNLPQPLIKCSSERSPSIFHVGTCGENLLAHESQIRQTIEEPDHESMGFTVVPEDIDCCSEIASLIDIEEWETTSVVVDMDTDIDTQVLSVATSSGAICNDTKDIRGRLEAVQLGTNIQETQPLKYWKVGSENTPNVLAFTDSMWDTSSAAKGSQMRDARQLSVHESVASEATNTSHAGPWLASLSRRRPRAIGTGIDRLNLGTTDGLGTFWHQRMGY</sequence>
<evidence type="ECO:0000313" key="2">
    <source>
        <dbReference type="EMBL" id="OJJ75647.1"/>
    </source>
</evidence>
<feature type="region of interest" description="Disordered" evidence="1">
    <location>
        <begin position="379"/>
        <end position="407"/>
    </location>
</feature>
<reference evidence="3" key="1">
    <citation type="journal article" date="2017" name="Genome Biol.">
        <title>Comparative genomics reveals high biological diversity and specific adaptations in the industrially and medically important fungal genus Aspergillus.</title>
        <authorList>
            <person name="de Vries R.P."/>
            <person name="Riley R."/>
            <person name="Wiebenga A."/>
            <person name="Aguilar-Osorio G."/>
            <person name="Amillis S."/>
            <person name="Uchima C.A."/>
            <person name="Anderluh G."/>
            <person name="Asadollahi M."/>
            <person name="Askin M."/>
            <person name="Barry K."/>
            <person name="Battaglia E."/>
            <person name="Bayram O."/>
            <person name="Benocci T."/>
            <person name="Braus-Stromeyer S.A."/>
            <person name="Caldana C."/>
            <person name="Canovas D."/>
            <person name="Cerqueira G.C."/>
            <person name="Chen F."/>
            <person name="Chen W."/>
            <person name="Choi C."/>
            <person name="Clum A."/>
            <person name="Dos Santos R.A."/>
            <person name="Damasio A.R."/>
            <person name="Diallinas G."/>
            <person name="Emri T."/>
            <person name="Fekete E."/>
            <person name="Flipphi M."/>
            <person name="Freyberg S."/>
            <person name="Gallo A."/>
            <person name="Gournas C."/>
            <person name="Habgood R."/>
            <person name="Hainaut M."/>
            <person name="Harispe M.L."/>
            <person name="Henrissat B."/>
            <person name="Hilden K.S."/>
            <person name="Hope R."/>
            <person name="Hossain A."/>
            <person name="Karabika E."/>
            <person name="Karaffa L."/>
            <person name="Karanyi Z."/>
            <person name="Krasevec N."/>
            <person name="Kuo A."/>
            <person name="Kusch H."/>
            <person name="LaButti K."/>
            <person name="Lagendijk E.L."/>
            <person name="Lapidus A."/>
            <person name="Levasseur A."/>
            <person name="Lindquist E."/>
            <person name="Lipzen A."/>
            <person name="Logrieco A.F."/>
            <person name="MacCabe A."/>
            <person name="Maekelae M.R."/>
            <person name="Malavazi I."/>
            <person name="Melin P."/>
            <person name="Meyer V."/>
            <person name="Mielnichuk N."/>
            <person name="Miskei M."/>
            <person name="Molnar A.P."/>
            <person name="Mule G."/>
            <person name="Ngan C.Y."/>
            <person name="Orejas M."/>
            <person name="Orosz E."/>
            <person name="Ouedraogo J.P."/>
            <person name="Overkamp K.M."/>
            <person name="Park H.-S."/>
            <person name="Perrone G."/>
            <person name="Piumi F."/>
            <person name="Punt P.J."/>
            <person name="Ram A.F."/>
            <person name="Ramon A."/>
            <person name="Rauscher S."/>
            <person name="Record E."/>
            <person name="Riano-Pachon D.M."/>
            <person name="Robert V."/>
            <person name="Roehrig J."/>
            <person name="Ruller R."/>
            <person name="Salamov A."/>
            <person name="Salih N.S."/>
            <person name="Samson R.A."/>
            <person name="Sandor E."/>
            <person name="Sanguinetti M."/>
            <person name="Schuetze T."/>
            <person name="Sepcic K."/>
            <person name="Shelest E."/>
            <person name="Sherlock G."/>
            <person name="Sophianopoulou V."/>
            <person name="Squina F.M."/>
            <person name="Sun H."/>
            <person name="Susca A."/>
            <person name="Todd R.B."/>
            <person name="Tsang A."/>
            <person name="Unkles S.E."/>
            <person name="van de Wiele N."/>
            <person name="van Rossen-Uffink D."/>
            <person name="Oliveira J.V."/>
            <person name="Vesth T.C."/>
            <person name="Visser J."/>
            <person name="Yu J.-H."/>
            <person name="Zhou M."/>
            <person name="Andersen M.R."/>
            <person name="Archer D.B."/>
            <person name="Baker S.E."/>
            <person name="Benoit I."/>
            <person name="Brakhage A.A."/>
            <person name="Braus G.H."/>
            <person name="Fischer R."/>
            <person name="Frisvad J.C."/>
            <person name="Goldman G.H."/>
            <person name="Houbraken J."/>
            <person name="Oakley B."/>
            <person name="Pocsi I."/>
            <person name="Scazzocchio C."/>
            <person name="Seiboth B."/>
            <person name="vanKuyk P.A."/>
            <person name="Wortman J."/>
            <person name="Dyer P.S."/>
            <person name="Grigoriev I.V."/>
        </authorList>
    </citation>
    <scope>NUCLEOTIDE SEQUENCE [LARGE SCALE GENOMIC DNA]</scope>
    <source>
        <strain evidence="3">CBS 101740 / IMI 381727 / IBT 21946</strain>
    </source>
</reference>
<proteinExistence type="predicted"/>
<gene>
    <name evidence="2" type="ORF">ASPBRDRAFT_71776</name>
</gene>